<evidence type="ECO:0000313" key="2">
    <source>
        <dbReference type="Proteomes" id="UP001358193"/>
    </source>
</evidence>
<protein>
    <submittedName>
        <fullName evidence="1">Uncharacterized protein</fullName>
    </submittedName>
</protein>
<name>A0ABZ0Z5Y4_9CAUD</name>
<organism evidence="1 2">
    <name type="scientific">phage Lak_Megaphage_Sonny</name>
    <dbReference type="NCBI Taxonomy" id="3109229"/>
    <lineage>
        <taxon>Viruses</taxon>
        <taxon>Duplodnaviria</taxon>
        <taxon>Heunggongvirae</taxon>
        <taxon>Uroviricota</taxon>
        <taxon>Caudoviricetes</taxon>
        <taxon>Caudoviricetes code 15 clade</taxon>
    </lineage>
</organism>
<accession>A0ABZ0Z5Y4</accession>
<keyword evidence="2" id="KW-1185">Reference proteome</keyword>
<dbReference type="Proteomes" id="UP001358193">
    <property type="component" value="Segment"/>
</dbReference>
<sequence>MENDINLQMLKEMRMKMDKKHEEYRQADLRIYDEETNIVSGLVPKIEKLYLKNYICVDDCIMFVKKINFLQSSGSFYFYGPGAYAKPGKYEFGESYAINGLYIEDFDTSSGICKKIKITDVSNFNMHIDKFIKALNNQIKEVSDEVYQHARDRC</sequence>
<reference evidence="1 2" key="1">
    <citation type="submission" date="2023-11" db="EMBL/GenBank/DDBJ databases">
        <authorList>
            <person name="Cook R."/>
            <person name="Crisci M."/>
            <person name="Pye H."/>
            <person name="Adriaenssens E."/>
            <person name="Santini J."/>
        </authorList>
    </citation>
    <scope>NUCLEOTIDE SEQUENCE [LARGE SCALE GENOMIC DNA]</scope>
    <source>
        <strain evidence="1">Lak_Megaphage_Sonny</strain>
    </source>
</reference>
<evidence type="ECO:0000313" key="1">
    <source>
        <dbReference type="EMBL" id="WQJ53520.1"/>
    </source>
</evidence>
<dbReference type="EMBL" id="OR769223">
    <property type="protein sequence ID" value="WQJ53520.1"/>
    <property type="molecule type" value="Genomic_DNA"/>
</dbReference>
<proteinExistence type="predicted"/>